<name>A0ACB8QHM2_9AGAM</name>
<dbReference type="EMBL" id="MU273590">
    <property type="protein sequence ID" value="KAI0031167.1"/>
    <property type="molecule type" value="Genomic_DNA"/>
</dbReference>
<proteinExistence type="predicted"/>
<evidence type="ECO:0000313" key="2">
    <source>
        <dbReference type="Proteomes" id="UP000814128"/>
    </source>
</evidence>
<sequence length="499" mass="55253">MSGQPNTQGPPHPSQGVAGAAPPYTQYSDPLDRFWSLYLIDADKQDAKLVERWKGASDGILIFTGLFATTVGSFIISTYPNLQPNSSDQSAATLLVISQQLSQITQLLSSPERFGFNNAVDAIITLLHVSVSLFAAGFLVFVLDLNDLVARTLLAIVITFGVIYMIMTMLPVVFPDCPFSTPLTLLVRVVLKYPAMRNTSQTNGLATTISSNVFLFPAVSMPYGSARGGPKNIVPTGGPFSVDMSGDIQVRAESTEDIYRAATGGLEEWLRFAVRRDVLLLSVGFDPLFMRIQRLLFFIRVILSYAILPESPVAAHTDIWQPILRGLHWLTMKVHFCFLPDESRRIIWKIYQVFGRDDLVPEGERVPWNGEKRVDLSAVFEQWPVLEDVLRSLADAIVAQHHSRSVVHRSSAPAIVLSAEFKVRYIWDRIFAERRGNNQENHEDDSEGRVVRRCSSAPAIASYSEHGSRQPMDGKAEDNGDNGPDPAPASDHISPDDIV</sequence>
<comment type="caution">
    <text evidence="1">The sequence shown here is derived from an EMBL/GenBank/DDBJ whole genome shotgun (WGS) entry which is preliminary data.</text>
</comment>
<accession>A0ACB8QHM2</accession>
<protein>
    <submittedName>
        <fullName evidence="1">Uncharacterized protein</fullName>
    </submittedName>
</protein>
<reference evidence="1" key="2">
    <citation type="journal article" date="2022" name="New Phytol.">
        <title>Evolutionary transition to the ectomycorrhizal habit in the genomes of a hyperdiverse lineage of mushroom-forming fungi.</title>
        <authorList>
            <person name="Looney B."/>
            <person name="Miyauchi S."/>
            <person name="Morin E."/>
            <person name="Drula E."/>
            <person name="Courty P.E."/>
            <person name="Kohler A."/>
            <person name="Kuo A."/>
            <person name="LaButti K."/>
            <person name="Pangilinan J."/>
            <person name="Lipzen A."/>
            <person name="Riley R."/>
            <person name="Andreopoulos W."/>
            <person name="He G."/>
            <person name="Johnson J."/>
            <person name="Nolan M."/>
            <person name="Tritt A."/>
            <person name="Barry K.W."/>
            <person name="Grigoriev I.V."/>
            <person name="Nagy L.G."/>
            <person name="Hibbett D."/>
            <person name="Henrissat B."/>
            <person name="Matheny P.B."/>
            <person name="Labbe J."/>
            <person name="Martin F.M."/>
        </authorList>
    </citation>
    <scope>NUCLEOTIDE SEQUENCE</scope>
    <source>
        <strain evidence="1">EC-137</strain>
    </source>
</reference>
<reference evidence="1" key="1">
    <citation type="submission" date="2021-02" db="EMBL/GenBank/DDBJ databases">
        <authorList>
            <consortium name="DOE Joint Genome Institute"/>
            <person name="Ahrendt S."/>
            <person name="Looney B.P."/>
            <person name="Miyauchi S."/>
            <person name="Morin E."/>
            <person name="Drula E."/>
            <person name="Courty P.E."/>
            <person name="Chicoki N."/>
            <person name="Fauchery L."/>
            <person name="Kohler A."/>
            <person name="Kuo A."/>
            <person name="Labutti K."/>
            <person name="Pangilinan J."/>
            <person name="Lipzen A."/>
            <person name="Riley R."/>
            <person name="Andreopoulos W."/>
            <person name="He G."/>
            <person name="Johnson J."/>
            <person name="Barry K.W."/>
            <person name="Grigoriev I.V."/>
            <person name="Nagy L."/>
            <person name="Hibbett D."/>
            <person name="Henrissat B."/>
            <person name="Matheny P.B."/>
            <person name="Labbe J."/>
            <person name="Martin F."/>
        </authorList>
    </citation>
    <scope>NUCLEOTIDE SEQUENCE</scope>
    <source>
        <strain evidence="1">EC-137</strain>
    </source>
</reference>
<gene>
    <name evidence="1" type="ORF">K488DRAFT_71604</name>
</gene>
<organism evidence="1 2">
    <name type="scientific">Vararia minispora EC-137</name>
    <dbReference type="NCBI Taxonomy" id="1314806"/>
    <lineage>
        <taxon>Eukaryota</taxon>
        <taxon>Fungi</taxon>
        <taxon>Dikarya</taxon>
        <taxon>Basidiomycota</taxon>
        <taxon>Agaricomycotina</taxon>
        <taxon>Agaricomycetes</taxon>
        <taxon>Russulales</taxon>
        <taxon>Lachnocladiaceae</taxon>
        <taxon>Vararia</taxon>
    </lineage>
</organism>
<keyword evidence="2" id="KW-1185">Reference proteome</keyword>
<evidence type="ECO:0000313" key="1">
    <source>
        <dbReference type="EMBL" id="KAI0031167.1"/>
    </source>
</evidence>
<dbReference type="Proteomes" id="UP000814128">
    <property type="component" value="Unassembled WGS sequence"/>
</dbReference>